<accession>A0ABR1ME26</accession>
<dbReference type="EMBL" id="JBBPDW010000014">
    <property type="protein sequence ID" value="KAK7546764.1"/>
    <property type="molecule type" value="Genomic_DNA"/>
</dbReference>
<keyword evidence="1" id="KW-0732">Signal</keyword>
<feature type="signal peptide" evidence="1">
    <location>
        <begin position="1"/>
        <end position="21"/>
    </location>
</feature>
<evidence type="ECO:0000313" key="3">
    <source>
        <dbReference type="Proteomes" id="UP001365128"/>
    </source>
</evidence>
<dbReference type="Proteomes" id="UP001365128">
    <property type="component" value="Unassembled WGS sequence"/>
</dbReference>
<name>A0ABR1ME26_9PEZI</name>
<organism evidence="2 3">
    <name type="scientific">Phyllosticta citricarpa</name>
    <dbReference type="NCBI Taxonomy" id="55181"/>
    <lineage>
        <taxon>Eukaryota</taxon>
        <taxon>Fungi</taxon>
        <taxon>Dikarya</taxon>
        <taxon>Ascomycota</taxon>
        <taxon>Pezizomycotina</taxon>
        <taxon>Dothideomycetes</taxon>
        <taxon>Dothideomycetes incertae sedis</taxon>
        <taxon>Botryosphaeriales</taxon>
        <taxon>Phyllostictaceae</taxon>
        <taxon>Phyllosticta</taxon>
    </lineage>
</organism>
<protein>
    <submittedName>
        <fullName evidence="2">Uncharacterized protein</fullName>
    </submittedName>
</protein>
<feature type="chain" id="PRO_5046424459" evidence="1">
    <location>
        <begin position="22"/>
        <end position="362"/>
    </location>
</feature>
<sequence>MSQFRAFQLLLQCLLVSSTIATPVHLHTTGTPAHLQTVGAPLFETFVMEEGQLVPLDRSNPLHMSPEPSYEGLPMKTQWNEFGEVQHVVQIEMLDIQTYKKHFLAGPSWQDLELSDEDIEDLRQSHFNKSYDPRPHAAAKHKKLMKRMAPSQPIRFCDQNSLSVKSQGVVHSVNYHSRGKIHLASQQICAPIKASYSVALQHQSALAWSVSSKDMPGVQSVAKNFLGKFAKYALGFFKELGVGFAKTESDSVTYTRSYTADCVVPKTACFLTEEPTIIIRKGDSSHLAFSDDGIRCPKYDFQTSGWESHTLYDSGDSEGAVWDQCYTTLPCSSFTPVIPPGPHRECPADAVKSEKGATADSV</sequence>
<evidence type="ECO:0000313" key="2">
    <source>
        <dbReference type="EMBL" id="KAK7546764.1"/>
    </source>
</evidence>
<gene>
    <name evidence="2" type="ORF">IWX46DRAFT_626925</name>
</gene>
<evidence type="ECO:0000256" key="1">
    <source>
        <dbReference type="SAM" id="SignalP"/>
    </source>
</evidence>
<keyword evidence="3" id="KW-1185">Reference proteome</keyword>
<reference evidence="2 3" key="1">
    <citation type="submission" date="2024-04" db="EMBL/GenBank/DDBJ databases">
        <title>Phyllosticta paracitricarpa is synonymous to the EU quarantine fungus P. citricarpa based on phylogenomic analyses.</title>
        <authorList>
            <consortium name="Lawrence Berkeley National Laboratory"/>
            <person name="Van Ingen-Buijs V.A."/>
            <person name="Van Westerhoven A.C."/>
            <person name="Haridas S."/>
            <person name="Skiadas P."/>
            <person name="Martin F."/>
            <person name="Groenewald J.Z."/>
            <person name="Crous P.W."/>
            <person name="Seidl M.F."/>
        </authorList>
    </citation>
    <scope>NUCLEOTIDE SEQUENCE [LARGE SCALE GENOMIC DNA]</scope>
    <source>
        <strain evidence="2 3">CBS 122670</strain>
    </source>
</reference>
<proteinExistence type="predicted"/>
<comment type="caution">
    <text evidence="2">The sequence shown here is derived from an EMBL/GenBank/DDBJ whole genome shotgun (WGS) entry which is preliminary data.</text>
</comment>